<proteinExistence type="predicted"/>
<evidence type="ECO:0000313" key="1">
    <source>
        <dbReference type="EMBL" id="PJZ59756.1"/>
    </source>
</evidence>
<protein>
    <recommendedName>
        <fullName evidence="3">DUF3293 domain-containing protein</fullName>
    </recommendedName>
</protein>
<dbReference type="InterPro" id="IPR021710">
    <property type="entry name" value="DUF3293"/>
</dbReference>
<dbReference type="Pfam" id="PF11697">
    <property type="entry name" value="DUF3293"/>
    <property type="match status" value="1"/>
</dbReference>
<reference evidence="1 2" key="1">
    <citation type="submission" date="2017-07" db="EMBL/GenBank/DDBJ databases">
        <title>Leptospira spp. isolated from tropical soils.</title>
        <authorList>
            <person name="Thibeaux R."/>
            <person name="Iraola G."/>
            <person name="Ferres I."/>
            <person name="Bierque E."/>
            <person name="Girault D."/>
            <person name="Soupe-Gilbert M.-E."/>
            <person name="Picardeau M."/>
            <person name="Goarant C."/>
        </authorList>
    </citation>
    <scope>NUCLEOTIDE SEQUENCE [LARGE SCALE GENOMIC DNA]</scope>
    <source>
        <strain evidence="1 2">FH2-B-D1</strain>
    </source>
</reference>
<organism evidence="1 2">
    <name type="scientific">Leptospira adleri</name>
    <dbReference type="NCBI Taxonomy" id="2023186"/>
    <lineage>
        <taxon>Bacteria</taxon>
        <taxon>Pseudomonadati</taxon>
        <taxon>Spirochaetota</taxon>
        <taxon>Spirochaetia</taxon>
        <taxon>Leptospirales</taxon>
        <taxon>Leptospiraceae</taxon>
        <taxon>Leptospira</taxon>
    </lineage>
</organism>
<evidence type="ECO:0000313" key="2">
    <source>
        <dbReference type="Proteomes" id="UP000232149"/>
    </source>
</evidence>
<gene>
    <name evidence="1" type="ORF">CH376_22045</name>
</gene>
<evidence type="ECO:0008006" key="3">
    <source>
        <dbReference type="Google" id="ProtNLM"/>
    </source>
</evidence>
<comment type="caution">
    <text evidence="1">The sequence shown here is derived from an EMBL/GenBank/DDBJ whole genome shotgun (WGS) entry which is preliminary data.</text>
</comment>
<dbReference type="EMBL" id="NPDU01000100">
    <property type="protein sequence ID" value="PJZ59756.1"/>
    <property type="molecule type" value="Genomic_DNA"/>
</dbReference>
<accession>A0ABX4NSD1</accession>
<sequence>MSFNPTLDVFLKEQGKEEWAYLTASNPESEILSEAENKDRNTLLRRELNAFSVFEGEGRGQDPNWIPESSFLVLGISEKRAILLGKKFQQNAILAGKIARRSKLKFLY</sequence>
<name>A0ABX4NSD1_9LEPT</name>
<dbReference type="Proteomes" id="UP000232149">
    <property type="component" value="Unassembled WGS sequence"/>
</dbReference>
<keyword evidence="2" id="KW-1185">Reference proteome</keyword>